<keyword evidence="3" id="KW-0256">Endoplasmic reticulum</keyword>
<proteinExistence type="predicted"/>
<dbReference type="Proteomes" id="UP000054324">
    <property type="component" value="Unassembled WGS sequence"/>
</dbReference>
<dbReference type="RefSeq" id="XP_009176992.1">
    <property type="nucleotide sequence ID" value="XM_009178728.1"/>
</dbReference>
<dbReference type="PANTHER" id="PTHR15414">
    <property type="entry name" value="OS-9-RELATED"/>
    <property type="match status" value="1"/>
</dbReference>
<dbReference type="InterPro" id="IPR044865">
    <property type="entry name" value="MRH_dom"/>
</dbReference>
<dbReference type="PANTHER" id="PTHR15414:SF5">
    <property type="entry name" value="PROTEIN OS-9"/>
    <property type="match status" value="1"/>
</dbReference>
<dbReference type="InterPro" id="IPR045149">
    <property type="entry name" value="OS-9-like"/>
</dbReference>
<dbReference type="GO" id="GO:0005788">
    <property type="term" value="C:endoplasmic reticulum lumen"/>
    <property type="evidence" value="ECO:0007669"/>
    <property type="project" value="TreeGrafter"/>
</dbReference>
<organism evidence="7 8">
    <name type="scientific">Opisthorchis viverrini</name>
    <name type="common">Southeast Asian liver fluke</name>
    <dbReference type="NCBI Taxonomy" id="6198"/>
    <lineage>
        <taxon>Eukaryota</taxon>
        <taxon>Metazoa</taxon>
        <taxon>Spiralia</taxon>
        <taxon>Lophotrochozoa</taxon>
        <taxon>Platyhelminthes</taxon>
        <taxon>Trematoda</taxon>
        <taxon>Digenea</taxon>
        <taxon>Opisthorchiida</taxon>
        <taxon>Opisthorchiata</taxon>
        <taxon>Opisthorchiidae</taxon>
        <taxon>Opisthorchis</taxon>
    </lineage>
</organism>
<protein>
    <recommendedName>
        <fullName evidence="6">MRH domain-containing protein</fullName>
    </recommendedName>
</protein>
<sequence>MYTKAKNPLNMSPVAVALTVFSDFILRRLTEHTERVEQMNLPFFFWICLISSLAPLCTTRGFSAALPETRYEVRLEVEPASMEMDLVMSFLAVYSVHLSHQNISSTVDVYSKYGQKFRCQVPVVLPIDKQAPPPSVNNSFISSALSQLNGTRCLTKTVNWWTYELCYARYILQFHLEQNERQAETLLGRFESETDWNNLINITSERPLVHNQSYVNGSICSLTFERRRAEVHYKCEPDEDSFRIISVEELETCVYRLEVSAPTLCEHRSFSTEKRTPAEPIFCNPILPANAVTPESPVEKETPASEDHAHPHGSGRRVVNYVNIAHKQVAARTNRTRRIMKRRLRRFIELLVDPVPSHFPNYYTFYVQQILAGASKELLSLPFPLLLENDDLLRWSVEVLRIRLANIIFERPFGLRTSDPDSIPPQGLAVIHSLGTFVAALIEAKIRHITEASLQPIHYTHERILEVITVFKSICKELERNHDPVFVRAVAEDLEKLYEEYRNTGKRIVTDLVGVSVDGITDIRIASRMSVGKPWPWLFTPDSVTSLRIGLQLIRHRLFLLNQFMKATEKVHKIRGAESSFERHLKQLLSDMTSKVLVVRSVDEKVDASESADDEDAEEENDEETHPSSSAPARRKSTSDMMQQLVSMINKVLSHVPSDQAQDLEVYEAGNFNGVKTFYIVSSEERGKEHRRMKQLESAYKFVDPSSSAHADKPKDTESTDSVGL</sequence>
<name>A0A074ZVR9_OPIVI</name>
<evidence type="ECO:0000256" key="4">
    <source>
        <dbReference type="ARBA" id="ARBA00023157"/>
    </source>
</evidence>
<keyword evidence="2" id="KW-0732">Signal</keyword>
<keyword evidence="8" id="KW-1185">Reference proteome</keyword>
<feature type="compositionally biased region" description="Acidic residues" evidence="5">
    <location>
        <begin position="610"/>
        <end position="623"/>
    </location>
</feature>
<dbReference type="GO" id="GO:0030968">
    <property type="term" value="P:endoplasmic reticulum unfolded protein response"/>
    <property type="evidence" value="ECO:0007669"/>
    <property type="project" value="InterPro"/>
</dbReference>
<dbReference type="KEGG" id="ovi:T265_11905"/>
<dbReference type="STRING" id="6198.A0A074ZVR9"/>
<evidence type="ECO:0000313" key="8">
    <source>
        <dbReference type="Proteomes" id="UP000054324"/>
    </source>
</evidence>
<evidence type="ECO:0000259" key="6">
    <source>
        <dbReference type="PROSITE" id="PS51914"/>
    </source>
</evidence>
<gene>
    <name evidence="7" type="ORF">T265_11905</name>
</gene>
<reference evidence="7 8" key="1">
    <citation type="submission" date="2013-11" db="EMBL/GenBank/DDBJ databases">
        <title>Opisthorchis viverrini - life in the bile duct.</title>
        <authorList>
            <person name="Young N.D."/>
            <person name="Nagarajan N."/>
            <person name="Lin S.J."/>
            <person name="Korhonen P.K."/>
            <person name="Jex A.R."/>
            <person name="Hall R.S."/>
            <person name="Safavi-Hemami H."/>
            <person name="Kaewkong W."/>
            <person name="Bertrand D."/>
            <person name="Gao S."/>
            <person name="Seet Q."/>
            <person name="Wongkham S."/>
            <person name="Teh B.T."/>
            <person name="Wongkham C."/>
            <person name="Intapan P.M."/>
            <person name="Maleewong W."/>
            <person name="Yang X."/>
            <person name="Hu M."/>
            <person name="Wang Z."/>
            <person name="Hofmann A."/>
            <person name="Sternberg P.W."/>
            <person name="Tan P."/>
            <person name="Wang J."/>
            <person name="Gasser R.B."/>
        </authorList>
    </citation>
    <scope>NUCLEOTIDE SEQUENCE [LARGE SCALE GENOMIC DNA]</scope>
</reference>
<dbReference type="InterPro" id="IPR009011">
    <property type="entry name" value="Man6P_isomerase_rcpt-bd_dom_sf"/>
</dbReference>
<evidence type="ECO:0000256" key="3">
    <source>
        <dbReference type="ARBA" id="ARBA00022824"/>
    </source>
</evidence>
<dbReference type="EMBL" id="KL597266">
    <property type="protein sequence ID" value="KER19264.1"/>
    <property type="molecule type" value="Genomic_DNA"/>
</dbReference>
<evidence type="ECO:0000313" key="7">
    <source>
        <dbReference type="EMBL" id="KER19264.1"/>
    </source>
</evidence>
<dbReference type="GeneID" id="20326073"/>
<dbReference type="CTD" id="20326073"/>
<dbReference type="GO" id="GO:0030970">
    <property type="term" value="P:retrograde protein transport, ER to cytosol"/>
    <property type="evidence" value="ECO:0007669"/>
    <property type="project" value="TreeGrafter"/>
</dbReference>
<evidence type="ECO:0000256" key="2">
    <source>
        <dbReference type="ARBA" id="ARBA00022729"/>
    </source>
</evidence>
<comment type="subcellular location">
    <subcellularLocation>
        <location evidence="1">Endoplasmic reticulum</location>
    </subcellularLocation>
</comment>
<feature type="compositionally biased region" description="Basic and acidic residues" evidence="5">
    <location>
        <begin position="297"/>
        <end position="310"/>
    </location>
</feature>
<dbReference type="AlphaFoldDB" id="A0A074ZVR9"/>
<dbReference type="Gene3D" id="2.70.130.10">
    <property type="entry name" value="Mannose-6-phosphate receptor binding domain"/>
    <property type="match status" value="1"/>
</dbReference>
<feature type="domain" description="MRH" evidence="6">
    <location>
        <begin position="137"/>
        <end position="267"/>
    </location>
</feature>
<evidence type="ECO:0000256" key="1">
    <source>
        <dbReference type="ARBA" id="ARBA00004240"/>
    </source>
</evidence>
<evidence type="ECO:0000256" key="5">
    <source>
        <dbReference type="SAM" id="MobiDB-lite"/>
    </source>
</evidence>
<accession>A0A074ZVR9</accession>
<feature type="region of interest" description="Disordered" evidence="5">
    <location>
        <begin position="699"/>
        <end position="725"/>
    </location>
</feature>
<dbReference type="InterPro" id="IPR012913">
    <property type="entry name" value="OS9-like_dom"/>
</dbReference>
<dbReference type="OrthoDB" id="448954at2759"/>
<feature type="region of interest" description="Disordered" evidence="5">
    <location>
        <begin position="293"/>
        <end position="314"/>
    </location>
</feature>
<feature type="region of interest" description="Disordered" evidence="5">
    <location>
        <begin position="607"/>
        <end position="641"/>
    </location>
</feature>
<dbReference type="Pfam" id="PF07915">
    <property type="entry name" value="PRKCSH"/>
    <property type="match status" value="1"/>
</dbReference>
<keyword evidence="4" id="KW-1015">Disulfide bond</keyword>
<dbReference type="PROSITE" id="PS51914">
    <property type="entry name" value="MRH"/>
    <property type="match status" value="1"/>
</dbReference>